<evidence type="ECO:0000313" key="3">
    <source>
        <dbReference type="Proteomes" id="UP001642484"/>
    </source>
</evidence>
<feature type="chain" id="PRO_5046727793" evidence="1">
    <location>
        <begin position="18"/>
        <end position="636"/>
    </location>
</feature>
<keyword evidence="3" id="KW-1185">Reference proteome</keyword>
<evidence type="ECO:0000256" key="1">
    <source>
        <dbReference type="SAM" id="SignalP"/>
    </source>
</evidence>
<organism evidence="2 3">
    <name type="scientific">Durusdinium trenchii</name>
    <dbReference type="NCBI Taxonomy" id="1381693"/>
    <lineage>
        <taxon>Eukaryota</taxon>
        <taxon>Sar</taxon>
        <taxon>Alveolata</taxon>
        <taxon>Dinophyceae</taxon>
        <taxon>Suessiales</taxon>
        <taxon>Symbiodiniaceae</taxon>
        <taxon>Durusdinium</taxon>
    </lineage>
</organism>
<dbReference type="InterPro" id="IPR004951">
    <property type="entry name" value="DUF268_CAE_spp"/>
</dbReference>
<keyword evidence="1" id="KW-0732">Signal</keyword>
<sequence length="636" mass="72146">MPSVGVAWLLCPWPILASYYPRVPFDTSLYPVQSYVLDVPSGTHGSRTVRLCYHKGDISFDLCCDERFGPTGNPDCWDSIDTFEECCSSAQWELLTTPWPREKIFHNAHLAVQLDRDPRWFSFPFRASSLCPDTTGPSSQARTAQMMAGMPELEFAAIAEQIRAALKEETANLWTHVREACSLSALVALTIFSAALQQRVSLASRDHLAMRVEEVWRQFQEALSEIFLQMKSEHALVDITGVPLLGSMEVILIWQSWMDLSFKDQELTELSLAEKVFQCAQGAYYATEDLYYSRLRPRLLEGCGAVCDVSLQTEGHSSFWVPQYLADVDCAALSGNRVISQPSRLRPAPRSVPHIFQEDFRRGGVVLWPRYEVPTVQSMEQRCRRWSKDSVEDLMRLVRQMGPEPLRWPAFDEFVAYDSEDLNSTARFLASLKDAMPLLGAALGGHWLVLGSLTPWIEAMLLEFGVASKVSTLEYANLSACPDRHPHLQPLLPEDFNAGYLSEERFDGFVQWSSVEHSGLGMYGDEINPWGDRQTVAQLWCRAKTGVAWFFFGPGPEGPGGTVFGRESHNENRSGRHSGSHFEEKLFWNAGRDYGREMMGRLMLNWKLVRPANSTWNFHVFQHREKKRLCSCGWVV</sequence>
<dbReference type="EMBL" id="CAXAMN010022140">
    <property type="protein sequence ID" value="CAK9066837.1"/>
    <property type="molecule type" value="Genomic_DNA"/>
</dbReference>
<dbReference type="Pfam" id="PF03269">
    <property type="entry name" value="DUF268"/>
    <property type="match status" value="1"/>
</dbReference>
<proteinExistence type="predicted"/>
<name>A0ABP0NSS0_9DINO</name>
<comment type="caution">
    <text evidence="2">The sequence shown here is derived from an EMBL/GenBank/DDBJ whole genome shotgun (WGS) entry which is preliminary data.</text>
</comment>
<protein>
    <submittedName>
        <fullName evidence="2">Uncharacterized protein</fullName>
    </submittedName>
</protein>
<gene>
    <name evidence="2" type="ORF">CCMP2556_LOCUS32849</name>
</gene>
<feature type="signal peptide" evidence="1">
    <location>
        <begin position="1"/>
        <end position="17"/>
    </location>
</feature>
<dbReference type="Proteomes" id="UP001642484">
    <property type="component" value="Unassembled WGS sequence"/>
</dbReference>
<accession>A0ABP0NSS0</accession>
<evidence type="ECO:0000313" key="2">
    <source>
        <dbReference type="EMBL" id="CAK9066837.1"/>
    </source>
</evidence>
<reference evidence="2 3" key="1">
    <citation type="submission" date="2024-02" db="EMBL/GenBank/DDBJ databases">
        <authorList>
            <person name="Chen Y."/>
            <person name="Shah S."/>
            <person name="Dougan E. K."/>
            <person name="Thang M."/>
            <person name="Chan C."/>
        </authorList>
    </citation>
    <scope>NUCLEOTIDE SEQUENCE [LARGE SCALE GENOMIC DNA]</scope>
</reference>